<feature type="compositionally biased region" description="Polar residues" evidence="1">
    <location>
        <begin position="351"/>
        <end position="367"/>
    </location>
</feature>
<dbReference type="AlphaFoldDB" id="A0A165CUJ9"/>
<keyword evidence="3" id="KW-1185">Reference proteome</keyword>
<feature type="compositionally biased region" description="Polar residues" evidence="1">
    <location>
        <begin position="32"/>
        <end position="41"/>
    </location>
</feature>
<name>A0A165CUJ9_9BASI</name>
<dbReference type="Proteomes" id="UP000076842">
    <property type="component" value="Unassembled WGS sequence"/>
</dbReference>
<feature type="compositionally biased region" description="Basic and acidic residues" evidence="1">
    <location>
        <begin position="240"/>
        <end position="249"/>
    </location>
</feature>
<organism evidence="2 3">
    <name type="scientific">Calocera cornea HHB12733</name>
    <dbReference type="NCBI Taxonomy" id="1353952"/>
    <lineage>
        <taxon>Eukaryota</taxon>
        <taxon>Fungi</taxon>
        <taxon>Dikarya</taxon>
        <taxon>Basidiomycota</taxon>
        <taxon>Agaricomycotina</taxon>
        <taxon>Dacrymycetes</taxon>
        <taxon>Dacrymycetales</taxon>
        <taxon>Dacrymycetaceae</taxon>
        <taxon>Calocera</taxon>
    </lineage>
</organism>
<protein>
    <submittedName>
        <fullName evidence="2">Uncharacterized protein</fullName>
    </submittedName>
</protein>
<feature type="compositionally biased region" description="Basic and acidic residues" evidence="1">
    <location>
        <begin position="142"/>
        <end position="159"/>
    </location>
</feature>
<gene>
    <name evidence="2" type="ORF">CALCODRAFT_135980</name>
</gene>
<feature type="region of interest" description="Disordered" evidence="1">
    <location>
        <begin position="32"/>
        <end position="54"/>
    </location>
</feature>
<evidence type="ECO:0000256" key="1">
    <source>
        <dbReference type="SAM" id="MobiDB-lite"/>
    </source>
</evidence>
<feature type="region of interest" description="Disordered" evidence="1">
    <location>
        <begin position="282"/>
        <end position="409"/>
    </location>
</feature>
<feature type="region of interest" description="Disordered" evidence="1">
    <location>
        <begin position="450"/>
        <end position="484"/>
    </location>
</feature>
<sequence length="563" mass="61436">MAKHGPGNEDRAYIRLLHQYDSPATAVARLRQSTNAPLQHRSSSISSGVASSGPWKGEGSLIPFMKKPPLMKPSPLSAMSLGSNNLHNSTPRSSKRPFPIDPMGSNNARGAIDVDARSEKRPRLATSHPMSWRSKPNSQETEIERCIDGRPTKAPESSRSDPITVEDESGEDTGKPLDRPFGNADLGGSKRPAYTASTRNLNAAGPSKKSRRGSSVVSASSDELNMRSTKKTRSEVPVYGHRERMHDSVSRPNASNARYRDVSRDFAHDSVSQAFASRVVTTAGGDVAANERPPSPPTSPPIDSRKSPSWEGIDADRKDAEASEIDTIESFPSDEDFTERTTKGARLPKTPRTTVSPSLGTIKTGNTKAKAASYSTRPRKDGPWNGNSRTKDFEASARTQQSHVKGSQLKVREKMQPKVVDMTGPSDHEPLDEIVQPRNVHATYHLDAGRSENTAGTGEHFQAGRGRVLPGSSSKPAPFAPPADDVAMQKSTIKSNGRRTRGASPEQIIPVEWLYFGGRKFGTVTPEKRYRLKWNSNLFSLEDFNENSIASGLYWHFTSVTVS</sequence>
<evidence type="ECO:0000313" key="2">
    <source>
        <dbReference type="EMBL" id="KZT51422.1"/>
    </source>
</evidence>
<feature type="compositionally biased region" description="Polar residues" evidence="1">
    <location>
        <begin position="82"/>
        <end position="92"/>
    </location>
</feature>
<reference evidence="2 3" key="1">
    <citation type="journal article" date="2016" name="Mol. Biol. Evol.">
        <title>Comparative Genomics of Early-Diverging Mushroom-Forming Fungi Provides Insights into the Origins of Lignocellulose Decay Capabilities.</title>
        <authorList>
            <person name="Nagy L.G."/>
            <person name="Riley R."/>
            <person name="Tritt A."/>
            <person name="Adam C."/>
            <person name="Daum C."/>
            <person name="Floudas D."/>
            <person name="Sun H."/>
            <person name="Yadav J.S."/>
            <person name="Pangilinan J."/>
            <person name="Larsson K.H."/>
            <person name="Matsuura K."/>
            <person name="Barry K."/>
            <person name="Labutti K."/>
            <person name="Kuo R."/>
            <person name="Ohm R.A."/>
            <person name="Bhattacharya S.S."/>
            <person name="Shirouzu T."/>
            <person name="Yoshinaga Y."/>
            <person name="Martin F.M."/>
            <person name="Grigoriev I.V."/>
            <person name="Hibbett D.S."/>
        </authorList>
    </citation>
    <scope>NUCLEOTIDE SEQUENCE [LARGE SCALE GENOMIC DNA]</scope>
    <source>
        <strain evidence="2 3">HHB12733</strain>
    </source>
</reference>
<feature type="compositionally biased region" description="Basic and acidic residues" evidence="1">
    <location>
        <begin position="303"/>
        <end position="321"/>
    </location>
</feature>
<evidence type="ECO:0000313" key="3">
    <source>
        <dbReference type="Proteomes" id="UP000076842"/>
    </source>
</evidence>
<accession>A0A165CUJ9</accession>
<proteinExistence type="predicted"/>
<feature type="compositionally biased region" description="Basic and acidic residues" evidence="1">
    <location>
        <begin position="112"/>
        <end position="122"/>
    </location>
</feature>
<dbReference type="InParanoid" id="A0A165CUJ9"/>
<dbReference type="EMBL" id="KV424108">
    <property type="protein sequence ID" value="KZT51422.1"/>
    <property type="molecule type" value="Genomic_DNA"/>
</dbReference>
<feature type="compositionally biased region" description="Acidic residues" evidence="1">
    <location>
        <begin position="322"/>
        <end position="337"/>
    </location>
</feature>
<feature type="region of interest" description="Disordered" evidence="1">
    <location>
        <begin position="73"/>
        <end position="261"/>
    </location>
</feature>
<feature type="compositionally biased region" description="Low complexity" evidence="1">
    <location>
        <begin position="42"/>
        <end position="52"/>
    </location>
</feature>